<keyword evidence="1" id="KW-0732">Signal</keyword>
<feature type="signal peptide" evidence="1">
    <location>
        <begin position="1"/>
        <end position="16"/>
    </location>
</feature>
<dbReference type="RefSeq" id="WP_099155183.1">
    <property type="nucleotide sequence ID" value="NZ_PDUD01000055.1"/>
</dbReference>
<dbReference type="AlphaFoldDB" id="A0A2D0MZ85"/>
<organism evidence="2 3">
    <name type="scientific">Flavilitoribacter nigricans (strain ATCC 23147 / DSM 23189 / NBRC 102662 / NCIMB 1420 / SS-2)</name>
    <name type="common">Lewinella nigricans</name>
    <dbReference type="NCBI Taxonomy" id="1122177"/>
    <lineage>
        <taxon>Bacteria</taxon>
        <taxon>Pseudomonadati</taxon>
        <taxon>Bacteroidota</taxon>
        <taxon>Saprospiria</taxon>
        <taxon>Saprospirales</taxon>
        <taxon>Lewinellaceae</taxon>
        <taxon>Flavilitoribacter</taxon>
    </lineage>
</organism>
<comment type="caution">
    <text evidence="2">The sequence shown here is derived from an EMBL/GenBank/DDBJ whole genome shotgun (WGS) entry which is preliminary data.</text>
</comment>
<gene>
    <name evidence="2" type="ORF">CRP01_37250</name>
</gene>
<dbReference type="Proteomes" id="UP000223913">
    <property type="component" value="Unassembled WGS sequence"/>
</dbReference>
<evidence type="ECO:0000256" key="1">
    <source>
        <dbReference type="SAM" id="SignalP"/>
    </source>
</evidence>
<reference evidence="2 3" key="1">
    <citation type="submission" date="2017-10" db="EMBL/GenBank/DDBJ databases">
        <title>The draft genome sequence of Lewinella nigricans NBRC 102662.</title>
        <authorList>
            <person name="Wang K."/>
        </authorList>
    </citation>
    <scope>NUCLEOTIDE SEQUENCE [LARGE SCALE GENOMIC DNA]</scope>
    <source>
        <strain evidence="2 3">NBRC 102662</strain>
    </source>
</reference>
<dbReference type="EMBL" id="PDUD01000055">
    <property type="protein sequence ID" value="PHN01436.1"/>
    <property type="molecule type" value="Genomic_DNA"/>
</dbReference>
<protein>
    <submittedName>
        <fullName evidence="2">Uncharacterized protein</fullName>
    </submittedName>
</protein>
<proteinExistence type="predicted"/>
<sequence>MKLFSLLLIAGLFCLAGNPVTDDYQYELTVETLGDLETTFDLIITGSLKADDEPVKETFIKLKTPYQKILAPGTYTIKIDPKSRTRQVSGKIRGIQNGKYRGSASANSGKILLQAGPGGSYSTGRW</sequence>
<accession>A0A2D0MZ85</accession>
<name>A0A2D0MZ85_FLAN2</name>
<evidence type="ECO:0000313" key="3">
    <source>
        <dbReference type="Proteomes" id="UP000223913"/>
    </source>
</evidence>
<feature type="chain" id="PRO_5012474615" evidence="1">
    <location>
        <begin position="17"/>
        <end position="126"/>
    </location>
</feature>
<keyword evidence="3" id="KW-1185">Reference proteome</keyword>
<evidence type="ECO:0000313" key="2">
    <source>
        <dbReference type="EMBL" id="PHN01436.1"/>
    </source>
</evidence>